<dbReference type="PANTHER" id="PTHR44196:SF1">
    <property type="entry name" value="DEHYDROGENASE_REDUCTASE SDR FAMILY MEMBER 7B"/>
    <property type="match status" value="1"/>
</dbReference>
<protein>
    <recommendedName>
        <fullName evidence="5">Ketoreductase domain-containing protein</fullName>
    </recommendedName>
</protein>
<evidence type="ECO:0000313" key="6">
    <source>
        <dbReference type="EMBL" id="CAJ1965891.1"/>
    </source>
</evidence>
<dbReference type="GO" id="GO:0016491">
    <property type="term" value="F:oxidoreductase activity"/>
    <property type="evidence" value="ECO:0007669"/>
    <property type="project" value="UniProtKB-KW"/>
</dbReference>
<organism evidence="6 7">
    <name type="scientific">Cylindrotheca closterium</name>
    <dbReference type="NCBI Taxonomy" id="2856"/>
    <lineage>
        <taxon>Eukaryota</taxon>
        <taxon>Sar</taxon>
        <taxon>Stramenopiles</taxon>
        <taxon>Ochrophyta</taxon>
        <taxon>Bacillariophyta</taxon>
        <taxon>Bacillariophyceae</taxon>
        <taxon>Bacillariophycidae</taxon>
        <taxon>Bacillariales</taxon>
        <taxon>Bacillariaceae</taxon>
        <taxon>Cylindrotheca</taxon>
    </lineage>
</organism>
<evidence type="ECO:0000256" key="2">
    <source>
        <dbReference type="ARBA" id="ARBA00023002"/>
    </source>
</evidence>
<name>A0AAD2PXB8_9STRA</name>
<comment type="caution">
    <text evidence="6">The sequence shown here is derived from an EMBL/GenBank/DDBJ whole genome shotgun (WGS) entry which is preliminary data.</text>
</comment>
<dbReference type="PROSITE" id="PS00061">
    <property type="entry name" value="ADH_SHORT"/>
    <property type="match status" value="1"/>
</dbReference>
<dbReference type="EMBL" id="CAKOGP040002236">
    <property type="protein sequence ID" value="CAJ1965891.1"/>
    <property type="molecule type" value="Genomic_DNA"/>
</dbReference>
<evidence type="ECO:0000256" key="4">
    <source>
        <dbReference type="RuleBase" id="RU000363"/>
    </source>
</evidence>
<evidence type="ECO:0000256" key="3">
    <source>
        <dbReference type="ARBA" id="ARBA00037096"/>
    </source>
</evidence>
<dbReference type="Gene3D" id="3.40.50.720">
    <property type="entry name" value="NAD(P)-binding Rossmann-like Domain"/>
    <property type="match status" value="1"/>
</dbReference>
<sequence length="287" mass="30251">MPHCNEKTKACFAGKSILLTGASGGLGSSLAKHLASCQVDTLILSGRKKEALDKVAKECQSLSATTSIHIITCDLADKESVRKLGEEALALCGTVDMLINNGGVSSRSDFLDTQLEVDERVMQINFFSGAALAKALVPNMVENRSGKVIWISSVQGLLGIPSRTSYAASKFAVQGYCEGLRAEMASSGVTIHVASPGYIRTGLSLAALTGDGKPHGQMDDTTASGADPNEVAATTLDSVAKGKADFVLAASFSSQVAIWLRLLFPSLLQKLLVKRFDKAKAVKEKND</sequence>
<dbReference type="InterPro" id="IPR002347">
    <property type="entry name" value="SDR_fam"/>
</dbReference>
<dbReference type="NCBIfam" id="NF004825">
    <property type="entry name" value="PRK06181.1"/>
    <property type="match status" value="1"/>
</dbReference>
<accession>A0AAD2PXB8</accession>
<dbReference type="GO" id="GO:0016020">
    <property type="term" value="C:membrane"/>
    <property type="evidence" value="ECO:0007669"/>
    <property type="project" value="TreeGrafter"/>
</dbReference>
<dbReference type="SMART" id="SM00822">
    <property type="entry name" value="PKS_KR"/>
    <property type="match status" value="1"/>
</dbReference>
<keyword evidence="2" id="KW-0560">Oxidoreductase</keyword>
<reference evidence="6" key="1">
    <citation type="submission" date="2023-08" db="EMBL/GenBank/DDBJ databases">
        <authorList>
            <person name="Audoor S."/>
            <person name="Bilcke G."/>
        </authorList>
    </citation>
    <scope>NUCLEOTIDE SEQUENCE</scope>
</reference>
<dbReference type="InterPro" id="IPR057326">
    <property type="entry name" value="KR_dom"/>
</dbReference>
<dbReference type="PRINTS" id="PR00080">
    <property type="entry name" value="SDRFAMILY"/>
</dbReference>
<evidence type="ECO:0000313" key="7">
    <source>
        <dbReference type="Proteomes" id="UP001295423"/>
    </source>
</evidence>
<proteinExistence type="inferred from homology"/>
<dbReference type="Pfam" id="PF00106">
    <property type="entry name" value="adh_short"/>
    <property type="match status" value="1"/>
</dbReference>
<dbReference type="PANTHER" id="PTHR44196">
    <property type="entry name" value="DEHYDROGENASE/REDUCTASE SDR FAMILY MEMBER 7B"/>
    <property type="match status" value="1"/>
</dbReference>
<comment type="function">
    <text evidence="3">Putative oxidoreductase.</text>
</comment>
<gene>
    <name evidence="6" type="ORF">CYCCA115_LOCUS21480</name>
</gene>
<keyword evidence="7" id="KW-1185">Reference proteome</keyword>
<evidence type="ECO:0000259" key="5">
    <source>
        <dbReference type="SMART" id="SM00822"/>
    </source>
</evidence>
<dbReference type="Proteomes" id="UP001295423">
    <property type="component" value="Unassembled WGS sequence"/>
</dbReference>
<comment type="similarity">
    <text evidence="1 4">Belongs to the short-chain dehydrogenases/reductases (SDR) family.</text>
</comment>
<dbReference type="AlphaFoldDB" id="A0AAD2PXB8"/>
<evidence type="ECO:0000256" key="1">
    <source>
        <dbReference type="ARBA" id="ARBA00006484"/>
    </source>
</evidence>
<feature type="domain" description="Ketoreductase" evidence="5">
    <location>
        <begin position="15"/>
        <end position="202"/>
    </location>
</feature>
<dbReference type="PRINTS" id="PR00081">
    <property type="entry name" value="GDHRDH"/>
</dbReference>
<dbReference type="SUPFAM" id="SSF51735">
    <property type="entry name" value="NAD(P)-binding Rossmann-fold domains"/>
    <property type="match status" value="1"/>
</dbReference>
<dbReference type="InterPro" id="IPR020904">
    <property type="entry name" value="Sc_DH/Rdtase_CS"/>
</dbReference>
<dbReference type="InterPro" id="IPR036291">
    <property type="entry name" value="NAD(P)-bd_dom_sf"/>
</dbReference>